<sequence>MGMLLLFSCHSSQQKPSKLRIGQFMFTDRPVKIIFTKDGESTLQQQLKYTELTDYQSINSGTYTVEVKAENQSLLKKKVGIGNSGVYTLMLYGILQENPTTNEKTSKTKLHEIVEGEEATMPNGNLPQFKILNDEFECGKDEAKIRWVHLAAGVEEISAVATSDKKTVSLSSLTYPKVSKTKALLPLQQKVNWKLKGSKVNVAQEQLAIQSQKLYTCFIMGIEGKYIDSLKVVTGETPKKKF</sequence>
<dbReference type="InterPro" id="IPR025510">
    <property type="entry name" value="DUF4397"/>
</dbReference>
<evidence type="ECO:0000259" key="1">
    <source>
        <dbReference type="Pfam" id="PF14344"/>
    </source>
</evidence>
<dbReference type="Pfam" id="PF14344">
    <property type="entry name" value="DUF4397"/>
    <property type="match status" value="1"/>
</dbReference>
<name>D5BBF0_ZUNPS</name>
<feature type="domain" description="DUF4397" evidence="1">
    <location>
        <begin position="40"/>
        <end position="97"/>
    </location>
</feature>
<keyword evidence="3" id="KW-1185">Reference proteome</keyword>
<dbReference type="eggNOG" id="ENOG50349P3">
    <property type="taxonomic scope" value="Bacteria"/>
</dbReference>
<proteinExistence type="predicted"/>
<gene>
    <name evidence="2" type="ordered locus">ZPR_0021</name>
</gene>
<dbReference type="STRING" id="655815.ZPR_0021"/>
<evidence type="ECO:0000313" key="3">
    <source>
        <dbReference type="Proteomes" id="UP000001654"/>
    </source>
</evidence>
<dbReference type="AlphaFoldDB" id="D5BBF0"/>
<reference evidence="2 3" key="1">
    <citation type="journal article" date="2010" name="BMC Genomics">
        <title>The complete genome of Zunongwangia profunda SM-A87 reveals its adaptation to the deep-sea environment and ecological role in sedimentary organic nitrogen degradation.</title>
        <authorList>
            <person name="Qin Q.L."/>
            <person name="Zhang X.Y."/>
            <person name="Wang X.M."/>
            <person name="Liu G.M."/>
            <person name="Chen X.L."/>
            <person name="Xie B.B."/>
            <person name="Dang H.Y."/>
            <person name="Zhou B.C."/>
            <person name="Yu J."/>
            <person name="Zhang Y.Z."/>
        </authorList>
    </citation>
    <scope>NUCLEOTIDE SEQUENCE [LARGE SCALE GENOMIC DNA]</scope>
    <source>
        <strain evidence="3">DSM 18752 / CCTCC AB 206139 / SM-A87</strain>
    </source>
</reference>
<dbReference type="EMBL" id="CP001650">
    <property type="protein sequence ID" value="ADF50384.1"/>
    <property type="molecule type" value="Genomic_DNA"/>
</dbReference>
<evidence type="ECO:0000313" key="2">
    <source>
        <dbReference type="EMBL" id="ADF50384.1"/>
    </source>
</evidence>
<dbReference type="Proteomes" id="UP000001654">
    <property type="component" value="Chromosome"/>
</dbReference>
<organism evidence="2 3">
    <name type="scientific">Zunongwangia profunda (strain DSM 18752 / CCTCC AB 206139 / SM-A87)</name>
    <name type="common">Wangia profunda</name>
    <dbReference type="NCBI Taxonomy" id="655815"/>
    <lineage>
        <taxon>Bacteria</taxon>
        <taxon>Pseudomonadati</taxon>
        <taxon>Bacteroidota</taxon>
        <taxon>Flavobacteriia</taxon>
        <taxon>Flavobacteriales</taxon>
        <taxon>Flavobacteriaceae</taxon>
        <taxon>Zunongwangia</taxon>
    </lineage>
</organism>
<dbReference type="KEGG" id="zpr:ZPR_0021"/>
<dbReference type="HOGENOM" id="CLU_1146844_0_0_10"/>
<accession>D5BBF0</accession>
<protein>
    <recommendedName>
        <fullName evidence="1">DUF4397 domain-containing protein</fullName>
    </recommendedName>
</protein>